<feature type="transmembrane region" description="Helical" evidence="8">
    <location>
        <begin position="6"/>
        <end position="28"/>
    </location>
</feature>
<dbReference type="RefSeq" id="WP_144449466.1">
    <property type="nucleotide sequence ID" value="NZ_VLKZ01000003.1"/>
</dbReference>
<evidence type="ECO:0000256" key="3">
    <source>
        <dbReference type="ARBA" id="ARBA00022723"/>
    </source>
</evidence>
<evidence type="ECO:0000259" key="9">
    <source>
        <dbReference type="PROSITE" id="PS51007"/>
    </source>
</evidence>
<dbReference type="Gene3D" id="1.10.760.10">
    <property type="entry name" value="Cytochrome c-like domain"/>
    <property type="match status" value="1"/>
</dbReference>
<keyword evidence="8" id="KW-1133">Transmembrane helix</keyword>
<dbReference type="EMBL" id="VLKZ01000003">
    <property type="protein sequence ID" value="TWI57763.1"/>
    <property type="molecule type" value="Genomic_DNA"/>
</dbReference>
<keyword evidence="11" id="KW-1185">Reference proteome</keyword>
<evidence type="ECO:0000256" key="2">
    <source>
        <dbReference type="ARBA" id="ARBA00022617"/>
    </source>
</evidence>
<keyword evidence="1" id="KW-0813">Transport</keyword>
<dbReference type="PANTHER" id="PTHR37823:SF4">
    <property type="entry name" value="MENAQUINOL-CYTOCHROME C REDUCTASE CYTOCHROME B_C SUBUNIT"/>
    <property type="match status" value="1"/>
</dbReference>
<name>A0A562QM60_9BACI</name>
<evidence type="ECO:0000256" key="6">
    <source>
        <dbReference type="PIRSR" id="PIRSR000025-1"/>
    </source>
</evidence>
<dbReference type="PROSITE" id="PS51007">
    <property type="entry name" value="CYTC"/>
    <property type="match status" value="1"/>
</dbReference>
<dbReference type="GO" id="GO:0020037">
    <property type="term" value="F:heme binding"/>
    <property type="evidence" value="ECO:0007669"/>
    <property type="project" value="InterPro"/>
</dbReference>
<keyword evidence="8" id="KW-0472">Membrane</keyword>
<evidence type="ECO:0000313" key="11">
    <source>
        <dbReference type="Proteomes" id="UP000315711"/>
    </source>
</evidence>
<proteinExistence type="predicted"/>
<comment type="caution">
    <text evidence="10">The sequence shown here is derived from an EMBL/GenBank/DDBJ whole genome shotgun (WGS) entry which is preliminary data.</text>
</comment>
<dbReference type="GO" id="GO:0005506">
    <property type="term" value="F:iron ion binding"/>
    <property type="evidence" value="ECO:0007669"/>
    <property type="project" value="InterPro"/>
</dbReference>
<keyword evidence="4" id="KW-0249">Electron transport</keyword>
<dbReference type="Pfam" id="PF13442">
    <property type="entry name" value="Cytochrome_CBB3"/>
    <property type="match status" value="1"/>
</dbReference>
<sequence>MKGRPLLPFAITAIIGILLMVSLSFVGLDQRAEMNADEDGAETEEVTEFEDPIAEGQRLAEQSCIACHGGDLSGGAGPALTSLDKSPEEIINIIQNGQGTMPPMPLNDVEADAVAQYLLSISE</sequence>
<dbReference type="InterPro" id="IPR012218">
    <property type="entry name" value="Cyt_c_BACSU-c550-type"/>
</dbReference>
<dbReference type="GO" id="GO:0009055">
    <property type="term" value="F:electron transfer activity"/>
    <property type="evidence" value="ECO:0007669"/>
    <property type="project" value="InterPro"/>
</dbReference>
<comment type="PTM">
    <text evidence="6">Binds 1 heme c group covalently per subunit.</text>
</comment>
<dbReference type="GO" id="GO:0016020">
    <property type="term" value="C:membrane"/>
    <property type="evidence" value="ECO:0007669"/>
    <property type="project" value="InterPro"/>
</dbReference>
<evidence type="ECO:0000313" key="10">
    <source>
        <dbReference type="EMBL" id="TWI57763.1"/>
    </source>
</evidence>
<feature type="binding site" description="covalent" evidence="6">
    <location>
        <position position="67"/>
    </location>
    <ligand>
        <name>heme c</name>
        <dbReference type="ChEBI" id="CHEBI:61717"/>
    </ligand>
</feature>
<dbReference type="InterPro" id="IPR009056">
    <property type="entry name" value="Cyt_c-like_dom"/>
</dbReference>
<dbReference type="AlphaFoldDB" id="A0A562QM60"/>
<dbReference type="InterPro" id="IPR036909">
    <property type="entry name" value="Cyt_c-like_dom_sf"/>
</dbReference>
<feature type="binding site" description="covalent" evidence="6">
    <location>
        <position position="64"/>
    </location>
    <ligand>
        <name>heme c</name>
        <dbReference type="ChEBI" id="CHEBI:61717"/>
    </ligand>
</feature>
<feature type="domain" description="Cytochrome c" evidence="9">
    <location>
        <begin position="51"/>
        <end position="122"/>
    </location>
</feature>
<dbReference type="PANTHER" id="PTHR37823">
    <property type="entry name" value="CYTOCHROME C-553-LIKE"/>
    <property type="match status" value="1"/>
</dbReference>
<dbReference type="SUPFAM" id="SSF46626">
    <property type="entry name" value="Cytochrome c"/>
    <property type="match status" value="1"/>
</dbReference>
<evidence type="ECO:0000256" key="4">
    <source>
        <dbReference type="ARBA" id="ARBA00022982"/>
    </source>
</evidence>
<dbReference type="InterPro" id="IPR054780">
    <property type="entry name" value="Cytochro_C550_firm"/>
</dbReference>
<dbReference type="OrthoDB" id="7933886at2"/>
<keyword evidence="3 7" id="KW-0479">Metal-binding</keyword>
<dbReference type="NCBIfam" id="NF045773">
    <property type="entry name" value="cytochro_C550"/>
    <property type="match status" value="1"/>
</dbReference>
<reference evidence="10 11" key="1">
    <citation type="journal article" date="2015" name="Stand. Genomic Sci.">
        <title>Genomic Encyclopedia of Bacterial and Archaeal Type Strains, Phase III: the genomes of soil and plant-associated and newly described type strains.</title>
        <authorList>
            <person name="Whitman W.B."/>
            <person name="Woyke T."/>
            <person name="Klenk H.P."/>
            <person name="Zhou Y."/>
            <person name="Lilburn T.G."/>
            <person name="Beck B.J."/>
            <person name="De Vos P."/>
            <person name="Vandamme P."/>
            <person name="Eisen J.A."/>
            <person name="Garrity G."/>
            <person name="Hugenholtz P."/>
            <person name="Kyrpides N.C."/>
        </authorList>
    </citation>
    <scope>NUCLEOTIDE SEQUENCE [LARGE SCALE GENOMIC DNA]</scope>
    <source>
        <strain evidence="10 11">CGMCC 1.10116</strain>
    </source>
</reference>
<organism evidence="10 11">
    <name type="scientific">Halalkalibacter nanhaiisediminis</name>
    <dbReference type="NCBI Taxonomy" id="688079"/>
    <lineage>
        <taxon>Bacteria</taxon>
        <taxon>Bacillati</taxon>
        <taxon>Bacillota</taxon>
        <taxon>Bacilli</taxon>
        <taxon>Bacillales</taxon>
        <taxon>Bacillaceae</taxon>
        <taxon>Halalkalibacter</taxon>
    </lineage>
</organism>
<dbReference type="Proteomes" id="UP000315711">
    <property type="component" value="Unassembled WGS sequence"/>
</dbReference>
<accession>A0A562QM60</accession>
<protein>
    <submittedName>
        <fullName evidence="10">Cytochrome c550</fullName>
    </submittedName>
</protein>
<keyword evidence="2 6" id="KW-0349">Heme</keyword>
<evidence type="ECO:0000256" key="1">
    <source>
        <dbReference type="ARBA" id="ARBA00022448"/>
    </source>
</evidence>
<keyword evidence="5 7" id="KW-0408">Iron</keyword>
<feature type="binding site" description="axial binding residue" evidence="7">
    <location>
        <position position="101"/>
    </location>
    <ligand>
        <name>heme c</name>
        <dbReference type="ChEBI" id="CHEBI:61717"/>
    </ligand>
    <ligandPart>
        <name>Fe</name>
        <dbReference type="ChEBI" id="CHEBI:18248"/>
    </ligandPart>
</feature>
<feature type="binding site" description="axial binding residue" evidence="7">
    <location>
        <position position="68"/>
    </location>
    <ligand>
        <name>heme c</name>
        <dbReference type="ChEBI" id="CHEBI:61717"/>
    </ligand>
    <ligandPart>
        <name>Fe</name>
        <dbReference type="ChEBI" id="CHEBI:18248"/>
    </ligandPart>
</feature>
<dbReference type="PIRSF" id="PIRSF000025">
    <property type="entry name" value="Cytc_Bsub_c550"/>
    <property type="match status" value="1"/>
</dbReference>
<evidence type="ECO:0000256" key="8">
    <source>
        <dbReference type="SAM" id="Phobius"/>
    </source>
</evidence>
<evidence type="ECO:0000256" key="5">
    <source>
        <dbReference type="ARBA" id="ARBA00023004"/>
    </source>
</evidence>
<keyword evidence="8" id="KW-0812">Transmembrane</keyword>
<dbReference type="InterPro" id="IPR051811">
    <property type="entry name" value="Cytochrome_c550/c551-like"/>
</dbReference>
<gene>
    <name evidence="10" type="ORF">IQ10_01086</name>
</gene>
<evidence type="ECO:0000256" key="7">
    <source>
        <dbReference type="PIRSR" id="PIRSR000025-2"/>
    </source>
</evidence>